<gene>
    <name evidence="1" type="ORF">Tco_1090504</name>
</gene>
<evidence type="ECO:0000313" key="2">
    <source>
        <dbReference type="Proteomes" id="UP001151760"/>
    </source>
</evidence>
<organism evidence="1 2">
    <name type="scientific">Tanacetum coccineum</name>
    <dbReference type="NCBI Taxonomy" id="301880"/>
    <lineage>
        <taxon>Eukaryota</taxon>
        <taxon>Viridiplantae</taxon>
        <taxon>Streptophyta</taxon>
        <taxon>Embryophyta</taxon>
        <taxon>Tracheophyta</taxon>
        <taxon>Spermatophyta</taxon>
        <taxon>Magnoliopsida</taxon>
        <taxon>eudicotyledons</taxon>
        <taxon>Gunneridae</taxon>
        <taxon>Pentapetalae</taxon>
        <taxon>asterids</taxon>
        <taxon>campanulids</taxon>
        <taxon>Asterales</taxon>
        <taxon>Asteraceae</taxon>
        <taxon>Asteroideae</taxon>
        <taxon>Anthemideae</taxon>
        <taxon>Anthemidinae</taxon>
        <taxon>Tanacetum</taxon>
    </lineage>
</organism>
<accession>A0ABQ5I4N1</accession>
<name>A0ABQ5I4N1_9ASTR</name>
<proteinExistence type="predicted"/>
<comment type="caution">
    <text evidence="1">The sequence shown here is derived from an EMBL/GenBank/DDBJ whole genome shotgun (WGS) entry which is preliminary data.</text>
</comment>
<sequence>MLNVTFTRLLDATNLFVATIHGARRCRSVCDDCFEKGCIIIVTAASSVVVQSASTRWLQSWQGFCNAATVVDLASSADAGHKGPVPSMLKKGSNRSVFLELHFLSIADLSTD</sequence>
<reference evidence="1" key="1">
    <citation type="journal article" date="2022" name="Int. J. Mol. Sci.">
        <title>Draft Genome of Tanacetum Coccineum: Genomic Comparison of Closely Related Tanacetum-Family Plants.</title>
        <authorList>
            <person name="Yamashiro T."/>
            <person name="Shiraishi A."/>
            <person name="Nakayama K."/>
            <person name="Satake H."/>
        </authorList>
    </citation>
    <scope>NUCLEOTIDE SEQUENCE</scope>
</reference>
<keyword evidence="2" id="KW-1185">Reference proteome</keyword>
<reference evidence="1" key="2">
    <citation type="submission" date="2022-01" db="EMBL/GenBank/DDBJ databases">
        <authorList>
            <person name="Yamashiro T."/>
            <person name="Shiraishi A."/>
            <person name="Satake H."/>
            <person name="Nakayama K."/>
        </authorList>
    </citation>
    <scope>NUCLEOTIDE SEQUENCE</scope>
</reference>
<protein>
    <submittedName>
        <fullName evidence="1">Uncharacterized protein</fullName>
    </submittedName>
</protein>
<dbReference type="Proteomes" id="UP001151760">
    <property type="component" value="Unassembled WGS sequence"/>
</dbReference>
<evidence type="ECO:0000313" key="1">
    <source>
        <dbReference type="EMBL" id="GJT94986.1"/>
    </source>
</evidence>
<dbReference type="EMBL" id="BQNB010020347">
    <property type="protein sequence ID" value="GJT94986.1"/>
    <property type="molecule type" value="Genomic_DNA"/>
</dbReference>